<dbReference type="AlphaFoldDB" id="A0A9E4TRF2"/>
<dbReference type="InterPro" id="IPR008258">
    <property type="entry name" value="Transglycosylase_SLT_dom_1"/>
</dbReference>
<comment type="caution">
    <text evidence="2">The sequence shown here is derived from an EMBL/GenBank/DDBJ whole genome shotgun (WGS) entry which is preliminary data.</text>
</comment>
<gene>
    <name evidence="2" type="ORF">JAY77_03340</name>
</gene>
<dbReference type="SUPFAM" id="SSF53955">
    <property type="entry name" value="Lysozyme-like"/>
    <property type="match status" value="1"/>
</dbReference>
<dbReference type="Pfam" id="PF01464">
    <property type="entry name" value="SLT"/>
    <property type="match status" value="1"/>
</dbReference>
<organism evidence="2 3">
    <name type="scientific">Candidatus Thiodiazotropha taylori</name>
    <dbReference type="NCBI Taxonomy" id="2792791"/>
    <lineage>
        <taxon>Bacteria</taxon>
        <taxon>Pseudomonadati</taxon>
        <taxon>Pseudomonadota</taxon>
        <taxon>Gammaproteobacteria</taxon>
        <taxon>Chromatiales</taxon>
        <taxon>Sedimenticolaceae</taxon>
        <taxon>Candidatus Thiodiazotropha</taxon>
    </lineage>
</organism>
<accession>A0A9E4TRF2</accession>
<evidence type="ECO:0000259" key="1">
    <source>
        <dbReference type="Pfam" id="PF01464"/>
    </source>
</evidence>
<name>A0A9E4TRF2_9GAMM</name>
<evidence type="ECO:0000313" key="3">
    <source>
        <dbReference type="Proteomes" id="UP000886674"/>
    </source>
</evidence>
<dbReference type="Gene3D" id="1.10.530.10">
    <property type="match status" value="1"/>
</dbReference>
<feature type="domain" description="Transglycosylase SLT" evidence="1">
    <location>
        <begin position="36"/>
        <end position="157"/>
    </location>
</feature>
<evidence type="ECO:0000313" key="2">
    <source>
        <dbReference type="EMBL" id="MCG7977170.1"/>
    </source>
</evidence>
<reference evidence="2" key="1">
    <citation type="journal article" date="2021" name="Proc. Natl. Acad. Sci. U.S.A.">
        <title>Global biogeography of chemosynthetic symbionts reveals both localized and globally distributed symbiont groups. .</title>
        <authorList>
            <person name="Osvatic J.T."/>
            <person name="Wilkins L.G.E."/>
            <person name="Leibrecht L."/>
            <person name="Leray M."/>
            <person name="Zauner S."/>
            <person name="Polzin J."/>
            <person name="Camacho Y."/>
            <person name="Gros O."/>
            <person name="van Gils J.A."/>
            <person name="Eisen J.A."/>
            <person name="Petersen J.M."/>
            <person name="Yuen B."/>
        </authorList>
    </citation>
    <scope>NUCLEOTIDE SEQUENCE</scope>
    <source>
        <strain evidence="2">MAGclacostrist055</strain>
    </source>
</reference>
<dbReference type="EMBL" id="JAEPCR010000008">
    <property type="protein sequence ID" value="MCG7977170.1"/>
    <property type="molecule type" value="Genomic_DNA"/>
</dbReference>
<dbReference type="InterPro" id="IPR023346">
    <property type="entry name" value="Lysozyme-like_dom_sf"/>
</dbReference>
<proteinExistence type="predicted"/>
<protein>
    <submittedName>
        <fullName evidence="2">Lytic transglycosylase domain-containing protein</fullName>
    </submittedName>
</protein>
<sequence>MAALIRVFGWPVVFAVLTLPSISRANESVPAGYRMIAAEHGIPQSVLFAVALTESGKQTGQTGTLRPWPWTLNVAGRGYFFDSRQAAWQALTAYLKEGKRSIDIGLMQVNWRYHQDRLGTPWQALDPYHNIRVGAGILQDCYVTRQDWWGSVGCYHSPKDSYRADRYRRRVVSHWQRIAQEG</sequence>
<dbReference type="CDD" id="cd13400">
    <property type="entry name" value="LT_IagB-like"/>
    <property type="match status" value="1"/>
</dbReference>
<dbReference type="Proteomes" id="UP000886674">
    <property type="component" value="Unassembled WGS sequence"/>
</dbReference>